<evidence type="ECO:0000256" key="6">
    <source>
        <dbReference type="ARBA" id="ARBA00047804"/>
    </source>
</evidence>
<keyword evidence="3" id="KW-0560">Oxidoreductase</keyword>
<dbReference type="EC" id="1.8.1.8" evidence="1"/>
<comment type="catalytic activity">
    <reaction evidence="5">
        <text>[protein]-dithiol + NAD(+) = [protein]-disulfide + NADH + H(+)</text>
        <dbReference type="Rhea" id="RHEA:18749"/>
        <dbReference type="Rhea" id="RHEA-COMP:10593"/>
        <dbReference type="Rhea" id="RHEA-COMP:10594"/>
        <dbReference type="ChEBI" id="CHEBI:15378"/>
        <dbReference type="ChEBI" id="CHEBI:29950"/>
        <dbReference type="ChEBI" id="CHEBI:50058"/>
        <dbReference type="ChEBI" id="CHEBI:57540"/>
        <dbReference type="ChEBI" id="CHEBI:57945"/>
        <dbReference type="EC" id="1.8.1.8"/>
    </reaction>
</comment>
<keyword evidence="9" id="KW-1185">Reference proteome</keyword>
<keyword evidence="4" id="KW-0520">NAD</keyword>
<evidence type="ECO:0000259" key="7">
    <source>
        <dbReference type="Pfam" id="PF13905"/>
    </source>
</evidence>
<dbReference type="InterPro" id="IPR012336">
    <property type="entry name" value="Thioredoxin-like_fold"/>
</dbReference>
<evidence type="ECO:0000256" key="4">
    <source>
        <dbReference type="ARBA" id="ARBA00023027"/>
    </source>
</evidence>
<evidence type="ECO:0000256" key="3">
    <source>
        <dbReference type="ARBA" id="ARBA00023002"/>
    </source>
</evidence>
<reference evidence="8" key="1">
    <citation type="submission" date="2021-12" db="EMBL/GenBank/DDBJ databases">
        <authorList>
            <person name="King R."/>
        </authorList>
    </citation>
    <scope>NUCLEOTIDE SEQUENCE</scope>
</reference>
<proteinExistence type="predicted"/>
<evidence type="ECO:0000256" key="1">
    <source>
        <dbReference type="ARBA" id="ARBA00012612"/>
    </source>
</evidence>
<evidence type="ECO:0000313" key="8">
    <source>
        <dbReference type="EMBL" id="CAH0403054.1"/>
    </source>
</evidence>
<dbReference type="Pfam" id="PF13905">
    <property type="entry name" value="Thioredoxin_8"/>
    <property type="match status" value="1"/>
</dbReference>
<accession>A0ABN8B5U5</accession>
<sequence>MSSTIPFQTYDWLKSASVYNKRFANIPSKWIKENTDVLLLLFNSKGADKDSVLKKFFHIYETVKHSNIPIEVIYASVEETEKEMRASYENQANWFTFKFDDALVLDLMYMYEITSVPHILVLKPDCTVISHHGIIDLEQYGKNAVISWLSTAASTKQRALNKEIDIYGPKWNYLKTSGEKKEYQRKFNFTQNFKRS</sequence>
<dbReference type="Gene3D" id="3.40.30.10">
    <property type="entry name" value="Glutaredoxin"/>
    <property type="match status" value="1"/>
</dbReference>
<dbReference type="EMBL" id="OU963915">
    <property type="protein sequence ID" value="CAH0403054.1"/>
    <property type="molecule type" value="Genomic_DNA"/>
</dbReference>
<gene>
    <name evidence="8" type="ORF">CHILSU_LOCUS6313</name>
</gene>
<name>A0ABN8B5U5_CHISP</name>
<feature type="domain" description="Thioredoxin-like fold" evidence="7">
    <location>
        <begin position="37"/>
        <end position="128"/>
    </location>
</feature>
<dbReference type="PANTHER" id="PTHR13871">
    <property type="entry name" value="THIOREDOXIN"/>
    <property type="match status" value="1"/>
</dbReference>
<protein>
    <recommendedName>
        <fullName evidence="1">protein-disulfide reductase</fullName>
        <ecNumber evidence="1">1.8.1.8</ecNumber>
    </recommendedName>
</protein>
<dbReference type="InterPro" id="IPR052259">
    <property type="entry name" value="Nucleoredoxin-like"/>
</dbReference>
<dbReference type="Proteomes" id="UP001153292">
    <property type="component" value="Chromosome 22"/>
</dbReference>
<evidence type="ECO:0000256" key="2">
    <source>
        <dbReference type="ARBA" id="ARBA00022737"/>
    </source>
</evidence>
<evidence type="ECO:0000313" key="9">
    <source>
        <dbReference type="Proteomes" id="UP001153292"/>
    </source>
</evidence>
<comment type="catalytic activity">
    <reaction evidence="6">
        <text>[protein]-dithiol + NADP(+) = [protein]-disulfide + NADPH + H(+)</text>
        <dbReference type="Rhea" id="RHEA:18753"/>
        <dbReference type="Rhea" id="RHEA-COMP:10593"/>
        <dbReference type="Rhea" id="RHEA-COMP:10594"/>
        <dbReference type="ChEBI" id="CHEBI:15378"/>
        <dbReference type="ChEBI" id="CHEBI:29950"/>
        <dbReference type="ChEBI" id="CHEBI:50058"/>
        <dbReference type="ChEBI" id="CHEBI:57783"/>
        <dbReference type="ChEBI" id="CHEBI:58349"/>
        <dbReference type="EC" id="1.8.1.8"/>
    </reaction>
</comment>
<dbReference type="PANTHER" id="PTHR13871:SF96">
    <property type="entry name" value="THIOREDOXIN DOMAIN-CONTAINING PROTEIN"/>
    <property type="match status" value="1"/>
</dbReference>
<organism evidence="8 9">
    <name type="scientific">Chilo suppressalis</name>
    <name type="common">Asiatic rice borer moth</name>
    <dbReference type="NCBI Taxonomy" id="168631"/>
    <lineage>
        <taxon>Eukaryota</taxon>
        <taxon>Metazoa</taxon>
        <taxon>Ecdysozoa</taxon>
        <taxon>Arthropoda</taxon>
        <taxon>Hexapoda</taxon>
        <taxon>Insecta</taxon>
        <taxon>Pterygota</taxon>
        <taxon>Neoptera</taxon>
        <taxon>Endopterygota</taxon>
        <taxon>Lepidoptera</taxon>
        <taxon>Glossata</taxon>
        <taxon>Ditrysia</taxon>
        <taxon>Pyraloidea</taxon>
        <taxon>Crambidae</taxon>
        <taxon>Crambinae</taxon>
        <taxon>Chilo</taxon>
    </lineage>
</organism>
<keyword evidence="2" id="KW-0677">Repeat</keyword>
<evidence type="ECO:0000256" key="5">
    <source>
        <dbReference type="ARBA" id="ARBA00047388"/>
    </source>
</evidence>